<name>K9UIF4_CHAP6</name>
<feature type="transmembrane region" description="Helical" evidence="1">
    <location>
        <begin position="42"/>
        <end position="61"/>
    </location>
</feature>
<dbReference type="NCBIfam" id="NF033684">
    <property type="entry name" value="suffix_2_RND"/>
    <property type="match status" value="1"/>
</dbReference>
<dbReference type="eggNOG" id="ENOG503391K">
    <property type="taxonomic scope" value="Bacteria"/>
</dbReference>
<dbReference type="HOGENOM" id="CLU_182014_1_0_3"/>
<dbReference type="STRING" id="1173020.Cha6605_3216"/>
<protein>
    <submittedName>
        <fullName evidence="2">Uncharacterized protein</fullName>
    </submittedName>
</protein>
<dbReference type="Proteomes" id="UP000010366">
    <property type="component" value="Chromosome"/>
</dbReference>
<evidence type="ECO:0000313" key="3">
    <source>
        <dbReference type="Proteomes" id="UP000010366"/>
    </source>
</evidence>
<evidence type="ECO:0000313" key="2">
    <source>
        <dbReference type="EMBL" id="AFY94226.1"/>
    </source>
</evidence>
<keyword evidence="1" id="KW-0812">Transmembrane</keyword>
<keyword evidence="3" id="KW-1185">Reference proteome</keyword>
<gene>
    <name evidence="2" type="ORF">Cha6605_3216</name>
</gene>
<proteinExistence type="predicted"/>
<dbReference type="RefSeq" id="WP_015160365.1">
    <property type="nucleotide sequence ID" value="NC_019697.1"/>
</dbReference>
<dbReference type="PROSITE" id="PS51257">
    <property type="entry name" value="PROKAR_LIPOPROTEIN"/>
    <property type="match status" value="1"/>
</dbReference>
<dbReference type="EMBL" id="CP003600">
    <property type="protein sequence ID" value="AFY94226.1"/>
    <property type="molecule type" value="Genomic_DNA"/>
</dbReference>
<organism evidence="2 3">
    <name type="scientific">Chamaesiphon minutus (strain ATCC 27169 / PCC 6605)</name>
    <dbReference type="NCBI Taxonomy" id="1173020"/>
    <lineage>
        <taxon>Bacteria</taxon>
        <taxon>Bacillati</taxon>
        <taxon>Cyanobacteriota</taxon>
        <taxon>Cyanophyceae</taxon>
        <taxon>Gomontiellales</taxon>
        <taxon>Chamaesiphonaceae</taxon>
        <taxon>Chamaesiphon</taxon>
    </lineage>
</organism>
<accession>K9UIF4</accession>
<dbReference type="OrthoDB" id="1122717at2"/>
<dbReference type="KEGG" id="cmp:Cha6605_3216"/>
<reference evidence="2 3" key="1">
    <citation type="submission" date="2012-05" db="EMBL/GenBank/DDBJ databases">
        <title>Finished chromosome of genome of Chamaesiphon sp. PCC 6605.</title>
        <authorList>
            <consortium name="US DOE Joint Genome Institute"/>
            <person name="Gugger M."/>
            <person name="Coursin T."/>
            <person name="Rippka R."/>
            <person name="Tandeau De Marsac N."/>
            <person name="Huntemann M."/>
            <person name="Wei C.-L."/>
            <person name="Han J."/>
            <person name="Detter J.C."/>
            <person name="Han C."/>
            <person name="Tapia R."/>
            <person name="Chen A."/>
            <person name="Kyrpides N."/>
            <person name="Mavromatis K."/>
            <person name="Markowitz V."/>
            <person name="Szeto E."/>
            <person name="Ivanova N."/>
            <person name="Pagani I."/>
            <person name="Pati A."/>
            <person name="Goodwin L."/>
            <person name="Nordberg H.P."/>
            <person name="Cantor M.N."/>
            <person name="Hua S.X."/>
            <person name="Woyke T."/>
            <person name="Kerfeld C.A."/>
        </authorList>
    </citation>
    <scope>NUCLEOTIDE SEQUENCE [LARGE SCALE GENOMIC DNA]</scope>
    <source>
        <strain evidence="3">ATCC 27169 / PCC 6605</strain>
    </source>
</reference>
<sequence>MRVKVKSQLGLLLIIISCLLWAIVLAVPLFTRSDLAQKATLTASLPIVSEVSFGLGILLTGKQLALRYRRKLNPYYWWQRITNSK</sequence>
<evidence type="ECO:0000256" key="1">
    <source>
        <dbReference type="SAM" id="Phobius"/>
    </source>
</evidence>
<dbReference type="AlphaFoldDB" id="K9UIF4"/>
<keyword evidence="1" id="KW-0472">Membrane</keyword>
<keyword evidence="1" id="KW-1133">Transmembrane helix</keyword>
<dbReference type="InterPro" id="IPR047961">
    <property type="entry name" value="Transp_suffix-like"/>
</dbReference>